<dbReference type="RefSeq" id="WP_147040648.1">
    <property type="nucleotide sequence ID" value="NZ_BJYZ01000018.1"/>
</dbReference>
<name>A0A512DTL8_9PROT</name>
<dbReference type="Proteomes" id="UP000321523">
    <property type="component" value="Unassembled WGS sequence"/>
</dbReference>
<protein>
    <recommendedName>
        <fullName evidence="4">Lipoprotein</fullName>
    </recommendedName>
</protein>
<evidence type="ECO:0000313" key="2">
    <source>
        <dbReference type="EMBL" id="GEO39814.1"/>
    </source>
</evidence>
<keyword evidence="3" id="KW-1185">Reference proteome</keyword>
<dbReference type="PROSITE" id="PS51257">
    <property type="entry name" value="PROKAR_LIPOPROTEIN"/>
    <property type="match status" value="1"/>
</dbReference>
<reference evidence="2 3" key="1">
    <citation type="submission" date="2019-07" db="EMBL/GenBank/DDBJ databases">
        <title>Whole genome shotgun sequence of Skermanella aerolata NBRC 106429.</title>
        <authorList>
            <person name="Hosoyama A."/>
            <person name="Uohara A."/>
            <person name="Ohji S."/>
            <person name="Ichikawa N."/>
        </authorList>
    </citation>
    <scope>NUCLEOTIDE SEQUENCE [LARGE SCALE GENOMIC DNA]</scope>
    <source>
        <strain evidence="2 3">NBRC 106429</strain>
    </source>
</reference>
<accession>A0A512DTL8</accession>
<sequence>MRSPYLLTLFPLLLLGCAEIPDDDRGYGIRGPAAIEQDRETILTDLRRACREGDRQSCSSLDRAVQEKQRQDRYEGPQPSLSERNRDQQRRDQERLEEKQRRLEQRPSDILRY</sequence>
<proteinExistence type="predicted"/>
<organism evidence="2 3">
    <name type="scientific">Skermanella aerolata</name>
    <dbReference type="NCBI Taxonomy" id="393310"/>
    <lineage>
        <taxon>Bacteria</taxon>
        <taxon>Pseudomonadati</taxon>
        <taxon>Pseudomonadota</taxon>
        <taxon>Alphaproteobacteria</taxon>
        <taxon>Rhodospirillales</taxon>
        <taxon>Azospirillaceae</taxon>
        <taxon>Skermanella</taxon>
    </lineage>
</organism>
<evidence type="ECO:0000256" key="1">
    <source>
        <dbReference type="SAM" id="MobiDB-lite"/>
    </source>
</evidence>
<evidence type="ECO:0008006" key="4">
    <source>
        <dbReference type="Google" id="ProtNLM"/>
    </source>
</evidence>
<dbReference type="OrthoDB" id="9965860at2"/>
<gene>
    <name evidence="2" type="ORF">SAE02_39620</name>
</gene>
<evidence type="ECO:0000313" key="3">
    <source>
        <dbReference type="Proteomes" id="UP000321523"/>
    </source>
</evidence>
<comment type="caution">
    <text evidence="2">The sequence shown here is derived from an EMBL/GenBank/DDBJ whole genome shotgun (WGS) entry which is preliminary data.</text>
</comment>
<dbReference type="EMBL" id="BJYZ01000018">
    <property type="protein sequence ID" value="GEO39814.1"/>
    <property type="molecule type" value="Genomic_DNA"/>
</dbReference>
<feature type="region of interest" description="Disordered" evidence="1">
    <location>
        <begin position="57"/>
        <end position="113"/>
    </location>
</feature>
<dbReference type="AlphaFoldDB" id="A0A512DTL8"/>
<feature type="compositionally biased region" description="Basic and acidic residues" evidence="1">
    <location>
        <begin position="83"/>
        <end position="113"/>
    </location>
</feature>
<feature type="compositionally biased region" description="Basic and acidic residues" evidence="1">
    <location>
        <begin position="64"/>
        <end position="75"/>
    </location>
</feature>